<proteinExistence type="inferred from homology"/>
<dbReference type="SUPFAM" id="SSF75217">
    <property type="entry name" value="alpha/beta knot"/>
    <property type="match status" value="1"/>
</dbReference>
<dbReference type="Proteomes" id="UP000248161">
    <property type="component" value="Unassembled WGS sequence"/>
</dbReference>
<dbReference type="InterPro" id="IPR029026">
    <property type="entry name" value="tRNA_m1G_MTases_N"/>
</dbReference>
<dbReference type="EMBL" id="PSPG01000004">
    <property type="protein sequence ID" value="PXF21896.1"/>
    <property type="molecule type" value="Genomic_DNA"/>
</dbReference>
<keyword evidence="1 5" id="KW-0963">Cytoplasm</keyword>
<sequence>MQRRFAIIGHDALSSGDLRLNDLAGGSGRMDVLVRAVNTALFLSHGIRRDSHITLHLTGGQGPLRRVWFDGSTLRGVRPDERSIAGHIRSIMKRQIPPIGTWEEVSSGISHSGGGLSDTLGEWSREGVNTYVLDSLGSSFDEALQDAPVGFILSDHLPFSDKENNALCACQRLSIGTEWLQGHACIAIVHHLLDG</sequence>
<dbReference type="GO" id="GO:0005737">
    <property type="term" value="C:cytoplasm"/>
    <property type="evidence" value="ECO:0007669"/>
    <property type="project" value="UniProtKB-SubCell"/>
</dbReference>
<evidence type="ECO:0000256" key="2">
    <source>
        <dbReference type="ARBA" id="ARBA00022603"/>
    </source>
</evidence>
<dbReference type="PANTHER" id="PTHR40703:SF1">
    <property type="entry name" value="TRNA (PSEUDOURIDINE(54)-N(1))-METHYLTRANSFERASE"/>
    <property type="match status" value="1"/>
</dbReference>
<keyword evidence="4 5" id="KW-0949">S-adenosyl-L-methionine</keyword>
<dbReference type="EC" id="2.1.1.257" evidence="5"/>
<dbReference type="AlphaFoldDB" id="A0A2V3HSM0"/>
<comment type="caution">
    <text evidence="6">The sequence shown here is derived from an EMBL/GenBank/DDBJ whole genome shotgun (WGS) entry which is preliminary data.</text>
</comment>
<comment type="similarity">
    <text evidence="5">Belongs to the methyltransferase superfamily. TrmY family.</text>
</comment>
<keyword evidence="3 5" id="KW-0808">Transferase</keyword>
<evidence type="ECO:0000313" key="6">
    <source>
        <dbReference type="EMBL" id="PXF21896.1"/>
    </source>
</evidence>
<evidence type="ECO:0000256" key="1">
    <source>
        <dbReference type="ARBA" id="ARBA00022490"/>
    </source>
</evidence>
<keyword evidence="5" id="KW-0819">tRNA processing</keyword>
<comment type="function">
    <text evidence="5">Specifically catalyzes the N1-methylation of pseudouridine at position 54 (Psi54) in tRNAs.</text>
</comment>
<dbReference type="HAMAP" id="MF_00587">
    <property type="entry name" value="tRNA_methyltr_TrmY"/>
    <property type="match status" value="1"/>
</dbReference>
<evidence type="ECO:0000313" key="7">
    <source>
        <dbReference type="Proteomes" id="UP000248161"/>
    </source>
</evidence>
<evidence type="ECO:0000256" key="4">
    <source>
        <dbReference type="ARBA" id="ARBA00022691"/>
    </source>
</evidence>
<keyword evidence="2 5" id="KW-0489">Methyltransferase</keyword>
<dbReference type="Pfam" id="PF04013">
    <property type="entry name" value="Methyltrn_RNA_2"/>
    <property type="match status" value="1"/>
</dbReference>
<evidence type="ECO:0000256" key="3">
    <source>
        <dbReference type="ARBA" id="ARBA00022679"/>
    </source>
</evidence>
<comment type="subcellular location">
    <subcellularLocation>
        <location evidence="5">Cytoplasm</location>
    </subcellularLocation>
</comment>
<feature type="binding site" evidence="5">
    <location>
        <position position="185"/>
    </location>
    <ligand>
        <name>S-adenosyl-L-methionine</name>
        <dbReference type="ChEBI" id="CHEBI:59789"/>
    </ligand>
</feature>
<gene>
    <name evidence="5" type="primary">trmY</name>
    <name evidence="6" type="ORF">CXX69_01975</name>
</gene>
<feature type="binding site" evidence="5">
    <location>
        <position position="133"/>
    </location>
    <ligand>
        <name>S-adenosyl-L-methionine</name>
        <dbReference type="ChEBI" id="CHEBI:59789"/>
    </ligand>
</feature>
<comment type="subunit">
    <text evidence="5">Homodimer.</text>
</comment>
<accession>A0A2V3HSM0</accession>
<comment type="catalytic activity">
    <reaction evidence="5">
        <text>pseudouridine(54) in tRNA + S-adenosyl-L-methionine = N(1)-methylpseudouridine(54) in tRNA + S-adenosyl-L-homocysteine + H(+)</text>
        <dbReference type="Rhea" id="RHEA:55292"/>
        <dbReference type="Rhea" id="RHEA-COMP:14140"/>
        <dbReference type="Rhea" id="RHEA-COMP:14141"/>
        <dbReference type="ChEBI" id="CHEBI:15378"/>
        <dbReference type="ChEBI" id="CHEBI:57856"/>
        <dbReference type="ChEBI" id="CHEBI:59789"/>
        <dbReference type="ChEBI" id="CHEBI:65314"/>
        <dbReference type="ChEBI" id="CHEBI:74890"/>
        <dbReference type="EC" id="2.1.1.257"/>
    </reaction>
</comment>
<protein>
    <recommendedName>
        <fullName evidence="5">tRNA (pseudouridine(54)-N(1))-methyltransferase</fullName>
        <ecNumber evidence="5">2.1.1.257</ecNumber>
    </recommendedName>
</protein>
<dbReference type="PANTHER" id="PTHR40703">
    <property type="entry name" value="TRNA (PSEUDOURIDINE(54)-N(1))-METHYLTRANSFERASE"/>
    <property type="match status" value="1"/>
</dbReference>
<dbReference type="GO" id="GO:0008175">
    <property type="term" value="F:tRNA methyltransferase activity"/>
    <property type="evidence" value="ECO:0007669"/>
    <property type="project" value="UniProtKB-UniRule"/>
</dbReference>
<dbReference type="Gene3D" id="3.40.1280.10">
    <property type="match status" value="1"/>
</dbReference>
<dbReference type="InterPro" id="IPR029028">
    <property type="entry name" value="Alpha/beta_knot_MTases"/>
</dbReference>
<dbReference type="GO" id="GO:0030488">
    <property type="term" value="P:tRNA methylation"/>
    <property type="evidence" value="ECO:0007669"/>
    <property type="project" value="UniProtKB-UniRule"/>
</dbReference>
<comment type="caution">
    <text evidence="5">Lacks conserved residue(s) required for the propagation of feature annotation.</text>
</comment>
<dbReference type="InterPro" id="IPR007158">
    <property type="entry name" value="TrmY"/>
</dbReference>
<evidence type="ECO:0000256" key="5">
    <source>
        <dbReference type="HAMAP-Rule" id="MF_00587"/>
    </source>
</evidence>
<organism evidence="6 7">
    <name type="scientific">Candidatus Thalassarchaeum betae</name>
    <dbReference type="NCBI Taxonomy" id="2599289"/>
    <lineage>
        <taxon>Archaea</taxon>
        <taxon>Methanobacteriati</taxon>
        <taxon>Thermoplasmatota</taxon>
        <taxon>Candidatus Poseidoniia</taxon>
        <taxon>Candidatus Poseidoniales</taxon>
        <taxon>Candidatus Thalassarchaeaceae</taxon>
        <taxon>Candidatus Thalassarchaeum</taxon>
    </lineage>
</organism>
<name>A0A2V3HSM0_9ARCH</name>
<dbReference type="GO" id="GO:0008757">
    <property type="term" value="F:S-adenosylmethionine-dependent methyltransferase activity"/>
    <property type="evidence" value="ECO:0007669"/>
    <property type="project" value="UniProtKB-UniRule"/>
</dbReference>
<reference evidence="6 7" key="1">
    <citation type="journal article" date="2015" name="Nat. Commun.">
        <title>Genomic and transcriptomic evidence for scavenging of diverse organic compounds by widespread deep-sea archaea.</title>
        <authorList>
            <person name="Li M."/>
            <person name="Baker B.J."/>
            <person name="Anantharaman K."/>
            <person name="Jain S."/>
            <person name="Breier J.A."/>
            <person name="Dick G.J."/>
        </authorList>
    </citation>
    <scope>NUCLEOTIDE SEQUENCE [LARGE SCALE GENOMIC DNA]</scope>
    <source>
        <strain evidence="6">Cayman_51_deep</strain>
    </source>
</reference>